<evidence type="ECO:0000256" key="3">
    <source>
        <dbReference type="ARBA" id="ARBA00022679"/>
    </source>
</evidence>
<evidence type="ECO:0000256" key="6">
    <source>
        <dbReference type="ARBA" id="ARBA00022777"/>
    </source>
</evidence>
<keyword evidence="5" id="KW-0547">Nucleotide-binding</keyword>
<accession>A0A9Q7AC10</accession>
<sequence>MREKGRERVFLSLGANLGDRQGNILQALQFLSARAVVKKVSSFYETDPVGYDDQPRFLNAVCEVETDLEPSGLLAFLLAIEKRMGRLRPFRNAPRPIDIDLLLYGDRLIDEADLVVPHPRMAERGFVLIPLAEIAPEVVHPLLDRSVASLARSVGEKGVDRVERGLRFRLDRDVQQESPRIAASLTRVGVTNLERVIRVTDGGRPTLFEATLDLFADLGPERSGVHMSRFSDVLEELAEAFSSEASPDFESFAERLAEAIAASQGARYAQVRLRARYPLERMTPISGRKVEELATFIGIAASDGTRTRRLVGVEVDGLTVCPCAQAIVRGYERQLLLDEGFSEEEADRILDLLPIASHNQRGRGTLMIGADEKVRAEHLVSIVEASMSSEVYELLKRPDEFFVVNKAHRNPRFVEDVVREMLSNVGLVYGDLPDGAFVLARQENLESIHRHNAYAERQGTLGEIRRELNEGIETSHHTSLEEWLRGDRSS</sequence>
<keyword evidence="3" id="KW-0808">Transferase</keyword>
<evidence type="ECO:0000256" key="1">
    <source>
        <dbReference type="ARBA" id="ARBA00005051"/>
    </source>
</evidence>
<dbReference type="Gene3D" id="3.10.270.10">
    <property type="entry name" value="Urate Oxidase"/>
    <property type="match status" value="1"/>
</dbReference>
<dbReference type="GO" id="GO:0003848">
    <property type="term" value="F:2-amino-4-hydroxy-6-hydroxymethyldihydropteridine diphosphokinase activity"/>
    <property type="evidence" value="ECO:0007669"/>
    <property type="project" value="UniProtKB-EC"/>
</dbReference>
<feature type="domain" description="7,8-dihydro-6-hydroxymethylpterin-pyrophosphokinase" evidence="11">
    <location>
        <begin position="91"/>
        <end position="102"/>
    </location>
</feature>
<keyword evidence="6" id="KW-0418">Kinase</keyword>
<evidence type="ECO:0000256" key="2">
    <source>
        <dbReference type="ARBA" id="ARBA00013253"/>
    </source>
</evidence>
<dbReference type="NCBIfam" id="TIGR01498">
    <property type="entry name" value="folK"/>
    <property type="match status" value="1"/>
</dbReference>
<evidence type="ECO:0000256" key="7">
    <source>
        <dbReference type="ARBA" id="ARBA00022801"/>
    </source>
</evidence>
<dbReference type="EC" id="2.7.6.3" evidence="2"/>
<evidence type="ECO:0000313" key="13">
    <source>
        <dbReference type="Proteomes" id="UP000671879"/>
    </source>
</evidence>
<evidence type="ECO:0000256" key="10">
    <source>
        <dbReference type="ARBA" id="ARBA00023004"/>
    </source>
</evidence>
<protein>
    <recommendedName>
        <fullName evidence="2">2-amino-4-hydroxy-6-hydroxymethyldihydropteridine diphosphokinase</fullName>
        <ecNumber evidence="2">2.7.6.3</ecNumber>
    </recommendedName>
</protein>
<dbReference type="CDD" id="cd00483">
    <property type="entry name" value="HPPK"/>
    <property type="match status" value="1"/>
</dbReference>
<keyword evidence="13" id="KW-1185">Reference proteome</keyword>
<keyword evidence="10" id="KW-0408">Iron</keyword>
<name>A0A9Q7AC10_9BACT</name>
<dbReference type="SUPFAM" id="SSF55083">
    <property type="entry name" value="6-hydroxymethyl-7,8-dihydropterin pyrophosphokinase, HPPK"/>
    <property type="match status" value="1"/>
</dbReference>
<evidence type="ECO:0000256" key="8">
    <source>
        <dbReference type="ARBA" id="ARBA00022840"/>
    </source>
</evidence>
<evidence type="ECO:0000256" key="4">
    <source>
        <dbReference type="ARBA" id="ARBA00022723"/>
    </source>
</evidence>
<gene>
    <name evidence="12" type="ORF">KAR29_10165</name>
</gene>
<reference evidence="13" key="1">
    <citation type="submission" date="2021-04" db="EMBL/GenBank/DDBJ databases">
        <title>A novel Synergistetes isolate from a pyrite-forming mixed culture.</title>
        <authorList>
            <person name="Bunk B."/>
            <person name="Sproer C."/>
            <person name="Spring S."/>
            <person name="Pester M."/>
        </authorList>
    </citation>
    <scope>NUCLEOTIDE SEQUENCE [LARGE SCALE GENOMIC DNA]</scope>
    <source>
        <strain evidence="13">J.5.4.2-T.3.5.2</strain>
    </source>
</reference>
<dbReference type="KEGG" id="aram:KAR29_10165"/>
<evidence type="ECO:0000256" key="5">
    <source>
        <dbReference type="ARBA" id="ARBA00022741"/>
    </source>
</evidence>
<dbReference type="PANTHER" id="PTHR36445:SF1">
    <property type="entry name" value="GTP CYCLOHYDROLASE MPTA"/>
    <property type="match status" value="1"/>
</dbReference>
<dbReference type="AlphaFoldDB" id="A0A9Q7AC10"/>
<comment type="pathway">
    <text evidence="1">Cofactor biosynthesis; tetrahydrofolate biosynthesis; 2-amino-4-hydroxy-6-hydroxymethyl-7,8-dihydropteridine diphosphate from 7,8-dihydroneopterin triphosphate: step 4/4.</text>
</comment>
<dbReference type="PROSITE" id="PS00794">
    <property type="entry name" value="HPPK"/>
    <property type="match status" value="1"/>
</dbReference>
<keyword evidence="8" id="KW-0067">ATP-binding</keyword>
<organism evidence="12 13">
    <name type="scientific">Aminithiophilus ramosus</name>
    <dbReference type="NCBI Taxonomy" id="3029084"/>
    <lineage>
        <taxon>Bacteria</taxon>
        <taxon>Thermotogati</taxon>
        <taxon>Synergistota</taxon>
        <taxon>Synergistia</taxon>
        <taxon>Synergistales</taxon>
        <taxon>Aminithiophilaceae</taxon>
        <taxon>Aminithiophilus</taxon>
    </lineage>
</organism>
<evidence type="ECO:0000259" key="11">
    <source>
        <dbReference type="PROSITE" id="PS00794"/>
    </source>
</evidence>
<evidence type="ECO:0000256" key="9">
    <source>
        <dbReference type="ARBA" id="ARBA00022909"/>
    </source>
</evidence>
<dbReference type="EMBL" id="CP072943">
    <property type="protein sequence ID" value="QTX31709.1"/>
    <property type="molecule type" value="Genomic_DNA"/>
</dbReference>
<dbReference type="Pfam" id="PF01288">
    <property type="entry name" value="HPPK"/>
    <property type="match status" value="1"/>
</dbReference>
<keyword evidence="7" id="KW-0378">Hydrolase</keyword>
<dbReference type="RefSeq" id="WP_274372882.1">
    <property type="nucleotide sequence ID" value="NZ_CP072943.1"/>
</dbReference>
<proteinExistence type="inferred from homology"/>
<dbReference type="InterPro" id="IPR022840">
    <property type="entry name" value="GTP_cyclohydrolase_MptA"/>
</dbReference>
<dbReference type="NCBIfam" id="TIGR00294">
    <property type="entry name" value="GTP cyclohydrolase MptA"/>
    <property type="match status" value="1"/>
</dbReference>
<dbReference type="Proteomes" id="UP000671879">
    <property type="component" value="Chromosome"/>
</dbReference>
<dbReference type="Gene3D" id="3.30.70.560">
    <property type="entry name" value="7,8-Dihydro-6-hydroxymethylpterin-pyrophosphokinase HPPK"/>
    <property type="match status" value="1"/>
</dbReference>
<dbReference type="PANTHER" id="PTHR36445">
    <property type="entry name" value="GTP CYCLOHYDROLASE MPTA"/>
    <property type="match status" value="1"/>
</dbReference>
<dbReference type="GO" id="GO:0016301">
    <property type="term" value="F:kinase activity"/>
    <property type="evidence" value="ECO:0007669"/>
    <property type="project" value="UniProtKB-KW"/>
</dbReference>
<dbReference type="InterPro" id="IPR003801">
    <property type="entry name" value="GTP_cyclohydrolase_FolE2/MptA"/>
</dbReference>
<dbReference type="GO" id="GO:0005524">
    <property type="term" value="F:ATP binding"/>
    <property type="evidence" value="ECO:0007669"/>
    <property type="project" value="UniProtKB-KW"/>
</dbReference>
<keyword evidence="4" id="KW-0479">Metal-binding</keyword>
<dbReference type="GO" id="GO:0046872">
    <property type="term" value="F:metal ion binding"/>
    <property type="evidence" value="ECO:0007669"/>
    <property type="project" value="UniProtKB-KW"/>
</dbReference>
<dbReference type="InterPro" id="IPR035907">
    <property type="entry name" value="Hppk_sf"/>
</dbReference>
<dbReference type="GO" id="GO:0046656">
    <property type="term" value="P:folic acid biosynthetic process"/>
    <property type="evidence" value="ECO:0007669"/>
    <property type="project" value="UniProtKB-KW"/>
</dbReference>
<keyword evidence="9" id="KW-0289">Folate biosynthesis</keyword>
<evidence type="ECO:0000313" key="12">
    <source>
        <dbReference type="EMBL" id="QTX31709.1"/>
    </source>
</evidence>
<dbReference type="HAMAP" id="MF_01527_A">
    <property type="entry name" value="GTP_cyclohydrol_A"/>
    <property type="match status" value="1"/>
</dbReference>
<dbReference type="GO" id="GO:0003934">
    <property type="term" value="F:GTP cyclohydrolase I activity"/>
    <property type="evidence" value="ECO:0007669"/>
    <property type="project" value="InterPro"/>
</dbReference>
<dbReference type="InterPro" id="IPR000550">
    <property type="entry name" value="Hppk"/>
</dbReference>
<dbReference type="Pfam" id="PF02649">
    <property type="entry name" value="GCHY-1"/>
    <property type="match status" value="1"/>
</dbReference>